<evidence type="ECO:0000259" key="2">
    <source>
        <dbReference type="Pfam" id="PF03313"/>
    </source>
</evidence>
<comment type="similarity">
    <text evidence="1">Belongs to the UPF0597 family.</text>
</comment>
<reference evidence="3 4" key="1">
    <citation type="journal article" date="2021" name="ISME Commun">
        <title>Automated analysis of genomic sequences facilitates high-throughput and comprehensive description of bacteria.</title>
        <authorList>
            <person name="Hitch T.C.A."/>
        </authorList>
    </citation>
    <scope>NUCLEOTIDE SEQUENCE [LARGE SCALE GENOMIC DNA]</scope>
    <source>
        <strain evidence="3 4">Sanger_23</strain>
    </source>
</reference>
<dbReference type="PANTHER" id="PTHR30501:SF2">
    <property type="entry name" value="UPF0597 PROTEIN YHAM"/>
    <property type="match status" value="1"/>
</dbReference>
<comment type="caution">
    <text evidence="3">The sequence shown here is derived from an EMBL/GenBank/DDBJ whole genome shotgun (WGS) entry which is preliminary data.</text>
</comment>
<feature type="domain" description="Serine dehydratase-like alpha subunit" evidence="2">
    <location>
        <begin position="88"/>
        <end position="417"/>
    </location>
</feature>
<dbReference type="RefSeq" id="WP_262583416.1">
    <property type="nucleotide sequence ID" value="NZ_JAOQJL010000066.1"/>
</dbReference>
<sequence>MDAVQYANYLDILKKELIPAMGCTEPIAVAYATAKAAQVLGECPESIHIRCSGNIIKNAKGAAVPNSGGMKGINAAAVLGAVGGDVSKELEVLESVTANDREKAAALLADGICTFALADTTEKIYIEAHVEKGIHSAVVVISETHTNIVRVLKDGQVLYDQLKNDGKSTEEERRELSVRGILEFADCVRMEDIRDVIGRQIRLNTAISQEGLEHPYGAQIGKTLENAWGGTVAARACARAAAGSDARMGGCSLPVVINSGSGNQGITVSMPVLVYAQEWDVPEEKLYRALVVSNLTAVHQKYYIGGLSAYCGAVCSACGVGAGITYMYGGDYSQVSAAIINTLGNVGGIICDGAKPSCAAKIASSVNAAIMAFHLSMENKSFLPGDGIVEEDVEQTIKAMGYIGRVGMRQTDQEILNVMTGWWDAGCS</sequence>
<dbReference type="HAMAP" id="MF_01845">
    <property type="entry name" value="UPF0597"/>
    <property type="match status" value="1"/>
</dbReference>
<dbReference type="Proteomes" id="UP001652409">
    <property type="component" value="Unassembled WGS sequence"/>
</dbReference>
<accession>A0ABT2U042</accession>
<evidence type="ECO:0000256" key="1">
    <source>
        <dbReference type="HAMAP-Rule" id="MF_01845"/>
    </source>
</evidence>
<gene>
    <name evidence="3" type="ORF">OCV61_18160</name>
</gene>
<name>A0ABT2U042_9FIRM</name>
<dbReference type="InterPro" id="IPR005130">
    <property type="entry name" value="Ser_deHydtase-like_asu"/>
</dbReference>
<dbReference type="PIRSF" id="PIRSF006054">
    <property type="entry name" value="UCP006054"/>
    <property type="match status" value="1"/>
</dbReference>
<evidence type="ECO:0000313" key="4">
    <source>
        <dbReference type="Proteomes" id="UP001652409"/>
    </source>
</evidence>
<organism evidence="3 4">
    <name type="scientific">Blautia ammoniilytica</name>
    <dbReference type="NCBI Taxonomy" id="2981782"/>
    <lineage>
        <taxon>Bacteria</taxon>
        <taxon>Bacillati</taxon>
        <taxon>Bacillota</taxon>
        <taxon>Clostridia</taxon>
        <taxon>Lachnospirales</taxon>
        <taxon>Lachnospiraceae</taxon>
        <taxon>Blautia</taxon>
    </lineage>
</organism>
<protein>
    <recommendedName>
        <fullName evidence="1">UPF0597 protein OCV61_18160</fullName>
    </recommendedName>
</protein>
<dbReference type="Pfam" id="PF03313">
    <property type="entry name" value="SDH_alpha"/>
    <property type="match status" value="1"/>
</dbReference>
<dbReference type="PANTHER" id="PTHR30501">
    <property type="entry name" value="UPF0597 PROTEIN YHAM"/>
    <property type="match status" value="1"/>
</dbReference>
<proteinExistence type="inferred from homology"/>
<keyword evidence="3" id="KW-0456">Lyase</keyword>
<dbReference type="InterPro" id="IPR021144">
    <property type="entry name" value="UPF0597"/>
</dbReference>
<dbReference type="EMBL" id="JAOQJL010000066">
    <property type="protein sequence ID" value="MCU6767281.1"/>
    <property type="molecule type" value="Genomic_DNA"/>
</dbReference>
<evidence type="ECO:0000313" key="3">
    <source>
        <dbReference type="EMBL" id="MCU6767281.1"/>
    </source>
</evidence>
<dbReference type="GO" id="GO:0003941">
    <property type="term" value="F:L-serine ammonia-lyase activity"/>
    <property type="evidence" value="ECO:0007669"/>
    <property type="project" value="UniProtKB-EC"/>
</dbReference>
<keyword evidence="4" id="KW-1185">Reference proteome</keyword>